<protein>
    <submittedName>
        <fullName evidence="2">Amidase</fullName>
    </submittedName>
</protein>
<dbReference type="AlphaFoldDB" id="A0A918DDM3"/>
<dbReference type="NCBIfam" id="TIGR02715">
    <property type="entry name" value="amido_AtzE"/>
    <property type="match status" value="1"/>
</dbReference>
<feature type="domain" description="Amidase" evidence="1">
    <location>
        <begin position="28"/>
        <end position="448"/>
    </location>
</feature>
<dbReference type="Proteomes" id="UP000598196">
    <property type="component" value="Unassembled WGS sequence"/>
</dbReference>
<dbReference type="PANTHER" id="PTHR11895">
    <property type="entry name" value="TRANSAMIDASE"/>
    <property type="match status" value="1"/>
</dbReference>
<dbReference type="Pfam" id="PF01425">
    <property type="entry name" value="Amidase"/>
    <property type="match status" value="1"/>
</dbReference>
<dbReference type="RefSeq" id="WP_146288085.1">
    <property type="nucleotide sequence ID" value="NZ_BMLP01000008.1"/>
</dbReference>
<dbReference type="OrthoDB" id="9811471at2"/>
<dbReference type="NCBIfam" id="NF006631">
    <property type="entry name" value="PRK09201.1"/>
    <property type="match status" value="1"/>
</dbReference>
<name>A0A918DDM3_9RHOB</name>
<dbReference type="Gene3D" id="3.90.1300.10">
    <property type="entry name" value="Amidase signature (AS) domain"/>
    <property type="match status" value="1"/>
</dbReference>
<dbReference type="SUPFAM" id="SSF75304">
    <property type="entry name" value="Amidase signature (AS) enzymes"/>
    <property type="match status" value="1"/>
</dbReference>
<evidence type="ECO:0000313" key="2">
    <source>
        <dbReference type="EMBL" id="GGO37074.1"/>
    </source>
</evidence>
<dbReference type="InterPro" id="IPR023631">
    <property type="entry name" value="Amidase_dom"/>
</dbReference>
<gene>
    <name evidence="2" type="ORF">GCM10010991_32100</name>
</gene>
<comment type="caution">
    <text evidence="2">The sequence shown here is derived from an EMBL/GenBank/DDBJ whole genome shotgun (WGS) entry which is preliminary data.</text>
</comment>
<organism evidence="2 3">
    <name type="scientific">Gemmobacter aquaticus</name>
    <dbReference type="NCBI Taxonomy" id="490185"/>
    <lineage>
        <taxon>Bacteria</taxon>
        <taxon>Pseudomonadati</taxon>
        <taxon>Pseudomonadota</taxon>
        <taxon>Alphaproteobacteria</taxon>
        <taxon>Rhodobacterales</taxon>
        <taxon>Paracoccaceae</taxon>
        <taxon>Gemmobacter</taxon>
    </lineage>
</organism>
<evidence type="ECO:0000259" key="1">
    <source>
        <dbReference type="Pfam" id="PF01425"/>
    </source>
</evidence>
<dbReference type="InterPro" id="IPR036928">
    <property type="entry name" value="AS_sf"/>
</dbReference>
<dbReference type="InterPro" id="IPR014087">
    <property type="entry name" value="Carboxybiuret_hydro_AtzE"/>
</dbReference>
<dbReference type="EMBL" id="BMLP01000008">
    <property type="protein sequence ID" value="GGO37074.1"/>
    <property type="molecule type" value="Genomic_DNA"/>
</dbReference>
<reference evidence="2 3" key="1">
    <citation type="journal article" date="2014" name="Int. J. Syst. Evol. Microbiol.">
        <title>Complete genome sequence of Corynebacterium casei LMG S-19264T (=DSM 44701T), isolated from a smear-ripened cheese.</title>
        <authorList>
            <consortium name="US DOE Joint Genome Institute (JGI-PGF)"/>
            <person name="Walter F."/>
            <person name="Albersmeier A."/>
            <person name="Kalinowski J."/>
            <person name="Ruckert C."/>
        </authorList>
    </citation>
    <scope>NUCLEOTIDE SEQUENCE [LARGE SCALE GENOMIC DNA]</scope>
    <source>
        <strain evidence="2 3">CGMCC 1.7029</strain>
    </source>
</reference>
<keyword evidence="3" id="KW-1185">Reference proteome</keyword>
<sequence>MTDDPLSPWASATVIANALRTGGVSAVEVAEAALNRVQAVNPRINAYTEVTTARALREARSLDAARTAGRPLGPLAGVPFAVKNLFDIVGLPTRAGSRINRDRAPARTDATLVSRMNRAGAVLLGALGMGEYAYDFTGENAHDGACRNPHDPARMSGGSSSGSGAATAAGIAPVSLGSDTNGSLRVPASLCGVFSLKPTYGRLSRGGTFPFVDSLDHLGPMARSVLDLAIVYDALQGPDPADHACTDHPVTPMASVLPDVRGLRIGVLDGWFHDNAGHEAQAAVATVAAALAPDCHVLPVRFDAAEPVRAAAYLITNSESAAFHLDRLRLRAAEFDPDTRDRFLAGALVPAAWVSRAQRVRHWGLHQAQELFRSVDILIAAATPCPAPLGGSKVLHVAGRDLPLRPNLGLLAQPFSAIGLPVTTVPVFAPGTMPIGVQIVAPPWREDLSLRVARFLEAAEVAVAHAPVTKSVGERAGERAGGRVASATAR</sequence>
<dbReference type="PANTHER" id="PTHR11895:SF172">
    <property type="entry name" value="GLUTAMYL-TRNA(GLN) AMIDOTRANSFERASE"/>
    <property type="match status" value="1"/>
</dbReference>
<dbReference type="InterPro" id="IPR000120">
    <property type="entry name" value="Amidase"/>
</dbReference>
<evidence type="ECO:0000313" key="3">
    <source>
        <dbReference type="Proteomes" id="UP000598196"/>
    </source>
</evidence>
<proteinExistence type="predicted"/>
<dbReference type="GO" id="GO:0003824">
    <property type="term" value="F:catalytic activity"/>
    <property type="evidence" value="ECO:0007669"/>
    <property type="project" value="InterPro"/>
</dbReference>
<accession>A0A918DDM3</accession>